<dbReference type="AlphaFoldDB" id="A0A495E5G4"/>
<dbReference type="Proteomes" id="UP000269412">
    <property type="component" value="Unassembled WGS sequence"/>
</dbReference>
<sequence length="188" mass="21087">MDRRKALLKMGMSMGYVVAAPTFLTILQSCKGEKEVSWMPTFFSQNQALILVNAIDAILPKTDTPSASEVNVHIFLDQFVNEVMEIKQQDQFKSTLDILAVDTLKASGKNEIKELTPEDIAPILRTALESPKDNKELSFVKNIRDLTIWAYKCNEYIGEEVLAYLPVPGQYVPCGTIEELTKGKAWSI</sequence>
<feature type="signal peptide" evidence="1">
    <location>
        <begin position="1"/>
        <end position="19"/>
    </location>
</feature>
<evidence type="ECO:0000313" key="2">
    <source>
        <dbReference type="EMBL" id="RKR12162.1"/>
    </source>
</evidence>
<dbReference type="RefSeq" id="WP_121067981.1">
    <property type="nucleotide sequence ID" value="NZ_RBIQ01000009.1"/>
</dbReference>
<dbReference type="PROSITE" id="PS51257">
    <property type="entry name" value="PROKAR_LIPOPROTEIN"/>
    <property type="match status" value="1"/>
</dbReference>
<dbReference type="InterPro" id="IPR027056">
    <property type="entry name" value="Gluconate_2DH_su3"/>
</dbReference>
<reference evidence="2 3" key="1">
    <citation type="submission" date="2018-10" db="EMBL/GenBank/DDBJ databases">
        <title>Genomic Encyclopedia of Archaeal and Bacterial Type Strains, Phase II (KMG-II): from individual species to whole genera.</title>
        <authorList>
            <person name="Goeker M."/>
        </authorList>
    </citation>
    <scope>NUCLEOTIDE SEQUENCE [LARGE SCALE GENOMIC DNA]</scope>
    <source>
        <strain evidence="2 3">DSM 25230</strain>
    </source>
</reference>
<name>A0A495E5G4_9FLAO</name>
<feature type="chain" id="PRO_5019776780" evidence="1">
    <location>
        <begin position="20"/>
        <end position="188"/>
    </location>
</feature>
<evidence type="ECO:0000313" key="3">
    <source>
        <dbReference type="Proteomes" id="UP000269412"/>
    </source>
</evidence>
<dbReference type="Pfam" id="PF13618">
    <property type="entry name" value="Gluconate_2-dh3"/>
    <property type="match status" value="1"/>
</dbReference>
<protein>
    <submittedName>
        <fullName evidence="2">Gluconate 2-dehydrogenase subunit 3-like protein</fullName>
    </submittedName>
</protein>
<dbReference type="EMBL" id="RBIQ01000009">
    <property type="protein sequence ID" value="RKR12162.1"/>
    <property type="molecule type" value="Genomic_DNA"/>
</dbReference>
<comment type="caution">
    <text evidence="2">The sequence shown here is derived from an EMBL/GenBank/DDBJ whole genome shotgun (WGS) entry which is preliminary data.</text>
</comment>
<gene>
    <name evidence="2" type="ORF">CLV91_2287</name>
</gene>
<keyword evidence="3" id="KW-1185">Reference proteome</keyword>
<dbReference type="OrthoDB" id="6385145at2"/>
<accession>A0A495E5G4</accession>
<organism evidence="2 3">
    <name type="scientific">Maribacter vaceletii</name>
    <dbReference type="NCBI Taxonomy" id="1206816"/>
    <lineage>
        <taxon>Bacteria</taxon>
        <taxon>Pseudomonadati</taxon>
        <taxon>Bacteroidota</taxon>
        <taxon>Flavobacteriia</taxon>
        <taxon>Flavobacteriales</taxon>
        <taxon>Flavobacteriaceae</taxon>
        <taxon>Maribacter</taxon>
    </lineage>
</organism>
<keyword evidence="1" id="KW-0732">Signal</keyword>
<proteinExistence type="predicted"/>
<evidence type="ECO:0000256" key="1">
    <source>
        <dbReference type="SAM" id="SignalP"/>
    </source>
</evidence>